<name>A0A1H6BZB9_9HYPH</name>
<reference evidence="2 3" key="1">
    <citation type="submission" date="2016-10" db="EMBL/GenBank/DDBJ databases">
        <authorList>
            <person name="de Groot N.N."/>
        </authorList>
    </citation>
    <scope>NUCLEOTIDE SEQUENCE [LARGE SCALE GENOMIC DNA]</scope>
    <source>
        <strain evidence="2 3">DSM 26656</strain>
    </source>
</reference>
<feature type="chain" id="PRO_5009294257" description="Cellulose biosynthesis protein BcsS" evidence="1">
    <location>
        <begin position="21"/>
        <end position="266"/>
    </location>
</feature>
<accession>A0A1H6BZB9</accession>
<sequence>MTAACVGVAALLTMAPPAKAADPAPARNTEVVAPVVQRDWTITISPYLWAASLNGDASVFGIRTHVDVPFRDTLENLDLGVMGNVEISRGAFGAYVNGEYVDVSNDARIGPFNIGVGMKSYLVSAGAFYRVYQSELGGNTVFGAPRVFALEPTVGARWTRLTGSLRLGGLHASDSESWLDPFVGARIHLDLTDRWNLFMEGDVGGFGAGSRLSLNGQALLGYRTTLLGYKSIIRAGYRVLHQDYREGGFQWKVTQHGPIVGASIEF</sequence>
<evidence type="ECO:0008006" key="4">
    <source>
        <dbReference type="Google" id="ProtNLM"/>
    </source>
</evidence>
<feature type="signal peptide" evidence="1">
    <location>
        <begin position="1"/>
        <end position="20"/>
    </location>
</feature>
<organism evidence="2 3">
    <name type="scientific">Bosea lathyri</name>
    <dbReference type="NCBI Taxonomy" id="1036778"/>
    <lineage>
        <taxon>Bacteria</taxon>
        <taxon>Pseudomonadati</taxon>
        <taxon>Pseudomonadota</taxon>
        <taxon>Alphaproteobacteria</taxon>
        <taxon>Hyphomicrobiales</taxon>
        <taxon>Boseaceae</taxon>
        <taxon>Bosea</taxon>
    </lineage>
</organism>
<keyword evidence="1" id="KW-0732">Signal</keyword>
<dbReference type="RefSeq" id="WP_244595678.1">
    <property type="nucleotide sequence ID" value="NZ_FNUY01000008.1"/>
</dbReference>
<keyword evidence="3" id="KW-1185">Reference proteome</keyword>
<evidence type="ECO:0000313" key="2">
    <source>
        <dbReference type="EMBL" id="SEG66051.1"/>
    </source>
</evidence>
<dbReference type="EMBL" id="FNUY01000008">
    <property type="protein sequence ID" value="SEG66051.1"/>
    <property type="molecule type" value="Genomic_DNA"/>
</dbReference>
<protein>
    <recommendedName>
        <fullName evidence="4">Cellulose biosynthesis protein BcsS</fullName>
    </recommendedName>
</protein>
<proteinExistence type="predicted"/>
<evidence type="ECO:0000313" key="3">
    <source>
        <dbReference type="Proteomes" id="UP000236743"/>
    </source>
</evidence>
<dbReference type="Proteomes" id="UP000236743">
    <property type="component" value="Unassembled WGS sequence"/>
</dbReference>
<evidence type="ECO:0000256" key="1">
    <source>
        <dbReference type="SAM" id="SignalP"/>
    </source>
</evidence>
<dbReference type="AlphaFoldDB" id="A0A1H6BZB9"/>
<gene>
    <name evidence="2" type="ORF">SAMN04488115_108233</name>
</gene>